<reference evidence="6" key="2">
    <citation type="journal article" date="2007" name="Science">
        <title>Draft genome sequence of the sexually transmitted pathogen Trichomonas vaginalis.</title>
        <authorList>
            <person name="Carlton J.M."/>
            <person name="Hirt R.P."/>
            <person name="Silva J.C."/>
            <person name="Delcher A.L."/>
            <person name="Schatz M."/>
            <person name="Zhao Q."/>
            <person name="Wortman J.R."/>
            <person name="Bidwell S.L."/>
            <person name="Alsmark U.C.M."/>
            <person name="Besteiro S."/>
            <person name="Sicheritz-Ponten T."/>
            <person name="Noel C.J."/>
            <person name="Dacks J.B."/>
            <person name="Foster P.G."/>
            <person name="Simillion C."/>
            <person name="Van de Peer Y."/>
            <person name="Miranda-Saavedra D."/>
            <person name="Barton G.J."/>
            <person name="Westrop G.D."/>
            <person name="Mueller S."/>
            <person name="Dessi D."/>
            <person name="Fiori P.L."/>
            <person name="Ren Q."/>
            <person name="Paulsen I."/>
            <person name="Zhang H."/>
            <person name="Bastida-Corcuera F.D."/>
            <person name="Simoes-Barbosa A."/>
            <person name="Brown M.T."/>
            <person name="Hayes R.D."/>
            <person name="Mukherjee M."/>
            <person name="Okumura C.Y."/>
            <person name="Schneider R."/>
            <person name="Smith A.J."/>
            <person name="Vanacova S."/>
            <person name="Villalvazo M."/>
            <person name="Haas B.J."/>
            <person name="Pertea M."/>
            <person name="Feldblyum T.V."/>
            <person name="Utterback T.R."/>
            <person name="Shu C.L."/>
            <person name="Osoegawa K."/>
            <person name="de Jong P.J."/>
            <person name="Hrdy I."/>
            <person name="Horvathova L."/>
            <person name="Zubacova Z."/>
            <person name="Dolezal P."/>
            <person name="Malik S.B."/>
            <person name="Logsdon J.M. Jr."/>
            <person name="Henze K."/>
            <person name="Gupta A."/>
            <person name="Wang C.C."/>
            <person name="Dunne R.L."/>
            <person name="Upcroft J.A."/>
            <person name="Upcroft P."/>
            <person name="White O."/>
            <person name="Salzberg S.L."/>
            <person name="Tang P."/>
            <person name="Chiu C.-H."/>
            <person name="Lee Y.-S."/>
            <person name="Embley T.M."/>
            <person name="Coombs G.H."/>
            <person name="Mottram J.C."/>
            <person name="Tachezy J."/>
            <person name="Fraser-Liggett C.M."/>
            <person name="Johnson P.J."/>
        </authorList>
    </citation>
    <scope>NUCLEOTIDE SEQUENCE [LARGE SCALE GENOMIC DNA]</scope>
    <source>
        <strain evidence="6">G3</strain>
    </source>
</reference>
<evidence type="ECO:0000256" key="1">
    <source>
        <dbReference type="ARBA" id="ARBA00004123"/>
    </source>
</evidence>
<keyword evidence="4" id="KW-0694">RNA-binding</keyword>
<dbReference type="InterPro" id="IPR025721">
    <property type="entry name" value="Exosome_cplx_N_dom"/>
</dbReference>
<dbReference type="RefSeq" id="XP_001579982.1">
    <property type="nucleotide sequence ID" value="XM_001579932.1"/>
</dbReference>
<keyword evidence="6" id="KW-0269">Exonuclease</keyword>
<gene>
    <name evidence="6" type="ORF">TVAG_246740</name>
</gene>
<dbReference type="KEGG" id="tva:5464518"/>
<evidence type="ECO:0000313" key="6">
    <source>
        <dbReference type="EMBL" id="EAY18996.1"/>
    </source>
</evidence>
<dbReference type="SMART" id="SM00316">
    <property type="entry name" value="S1"/>
    <property type="match status" value="1"/>
</dbReference>
<keyword evidence="6" id="KW-0540">Nuclease</keyword>
<dbReference type="CDD" id="cd22525">
    <property type="entry name" value="KH-I_Rrp4_eukar"/>
    <property type="match status" value="1"/>
</dbReference>
<dbReference type="GO" id="GO:0000467">
    <property type="term" value="P:exonucleolytic trimming to generate mature 3'-end of 5.8S rRNA from tricistronic rRNA transcript (SSU-rRNA, 5.8S rRNA, LSU-rRNA)"/>
    <property type="evidence" value="ECO:0000318"/>
    <property type="project" value="GO_Central"/>
</dbReference>
<protein>
    <submittedName>
        <fullName evidence="6">Exonuclease, putative</fullName>
    </submittedName>
</protein>
<dbReference type="CDD" id="cd05789">
    <property type="entry name" value="S1_Rrp4"/>
    <property type="match status" value="1"/>
</dbReference>
<dbReference type="GO" id="GO:0071051">
    <property type="term" value="P:poly(A)-dependent snoRNA 3'-end processing"/>
    <property type="evidence" value="ECO:0000318"/>
    <property type="project" value="GO_Central"/>
</dbReference>
<dbReference type="Gene3D" id="2.40.50.100">
    <property type="match status" value="1"/>
</dbReference>
<dbReference type="VEuPathDB" id="TrichDB:TVAG_246740"/>
<dbReference type="SMR" id="A2DKL3"/>
<dbReference type="GO" id="GO:0071034">
    <property type="term" value="P:CUT catabolic process"/>
    <property type="evidence" value="ECO:0000318"/>
    <property type="project" value="GO_Central"/>
</dbReference>
<comment type="subcellular location">
    <subcellularLocation>
        <location evidence="1">Nucleus</location>
    </subcellularLocation>
</comment>
<dbReference type="GO" id="GO:0000177">
    <property type="term" value="C:cytoplasmic exosome (RNase complex)"/>
    <property type="evidence" value="ECO:0000318"/>
    <property type="project" value="GO_Central"/>
</dbReference>
<dbReference type="InterPro" id="IPR012340">
    <property type="entry name" value="NA-bd_OB-fold"/>
</dbReference>
<dbReference type="GO" id="GO:0071038">
    <property type="term" value="P:TRAMP-dependent tRNA surveillance pathway"/>
    <property type="evidence" value="ECO:0000318"/>
    <property type="project" value="GO_Central"/>
</dbReference>
<dbReference type="GO" id="GO:0071035">
    <property type="term" value="P:nuclear polyadenylation-dependent rRNA catabolic process"/>
    <property type="evidence" value="ECO:0000318"/>
    <property type="project" value="GO_Central"/>
</dbReference>
<name>A2DKL3_TRIV3</name>
<dbReference type="Proteomes" id="UP000001542">
    <property type="component" value="Unassembled WGS sequence"/>
</dbReference>
<dbReference type="FunCoup" id="A2DKL3">
    <property type="interactions" value="865"/>
</dbReference>
<dbReference type="GO" id="GO:0000956">
    <property type="term" value="P:nuclear-transcribed mRNA catabolic process"/>
    <property type="evidence" value="ECO:0000318"/>
    <property type="project" value="GO_Central"/>
</dbReference>
<dbReference type="SUPFAM" id="SSF110324">
    <property type="entry name" value="Ribosomal L27 protein-like"/>
    <property type="match status" value="1"/>
</dbReference>
<keyword evidence="7" id="KW-1185">Reference proteome</keyword>
<evidence type="ECO:0000256" key="4">
    <source>
        <dbReference type="ARBA" id="ARBA00022884"/>
    </source>
</evidence>
<evidence type="ECO:0000256" key="2">
    <source>
        <dbReference type="ARBA" id="ARBA00009155"/>
    </source>
</evidence>
<evidence type="ECO:0000313" key="7">
    <source>
        <dbReference type="Proteomes" id="UP000001542"/>
    </source>
</evidence>
<dbReference type="Gene3D" id="2.40.50.140">
    <property type="entry name" value="Nucleic acid-binding proteins"/>
    <property type="match status" value="1"/>
</dbReference>
<dbReference type="GO" id="GO:0034475">
    <property type="term" value="P:U4 snRNA 3'-end processing"/>
    <property type="evidence" value="ECO:0000318"/>
    <property type="project" value="GO_Central"/>
</dbReference>
<dbReference type="eggNOG" id="KOG3013">
    <property type="taxonomic scope" value="Eukaryota"/>
</dbReference>
<feature type="domain" description="S1 motif" evidence="5">
    <location>
        <begin position="61"/>
        <end position="139"/>
    </location>
</feature>
<dbReference type="InterPro" id="IPR003029">
    <property type="entry name" value="S1_domain"/>
</dbReference>
<dbReference type="SUPFAM" id="SSF50249">
    <property type="entry name" value="Nucleic acid-binding proteins"/>
    <property type="match status" value="1"/>
</dbReference>
<dbReference type="AlphaFoldDB" id="A2DKL3"/>
<dbReference type="GO" id="GO:0000176">
    <property type="term" value="C:nuclear exosome (RNase complex)"/>
    <property type="evidence" value="ECO:0000318"/>
    <property type="project" value="GO_Central"/>
</dbReference>
<evidence type="ECO:0000256" key="3">
    <source>
        <dbReference type="ARBA" id="ARBA00022835"/>
    </source>
</evidence>
<dbReference type="GO" id="GO:0003723">
    <property type="term" value="F:RNA binding"/>
    <property type="evidence" value="ECO:0000318"/>
    <property type="project" value="GO_Central"/>
</dbReference>
<dbReference type="PANTHER" id="PTHR21321">
    <property type="entry name" value="PNAS-3 RELATED"/>
    <property type="match status" value="1"/>
</dbReference>
<dbReference type="STRING" id="5722.A2DKL3"/>
<dbReference type="FunFam" id="2.40.50.100:FF:000096">
    <property type="entry name" value="Exosome complex exonuclease RRP4, putative"/>
    <property type="match status" value="1"/>
</dbReference>
<dbReference type="GO" id="GO:0004527">
    <property type="term" value="F:exonuclease activity"/>
    <property type="evidence" value="ECO:0007669"/>
    <property type="project" value="UniProtKB-KW"/>
</dbReference>
<evidence type="ECO:0000259" key="5">
    <source>
        <dbReference type="SMART" id="SM00316"/>
    </source>
</evidence>
<dbReference type="Pfam" id="PF21266">
    <property type="entry name" value="S1_RRP4"/>
    <property type="match status" value="1"/>
</dbReference>
<dbReference type="OrthoDB" id="1650at2759"/>
<dbReference type="Pfam" id="PF15985">
    <property type="entry name" value="KH_6"/>
    <property type="match status" value="1"/>
</dbReference>
<sequence>MEKDNQFVLPGQVIFENSEGLMPGNGVVLSNGKIIATVRGFIKIINQLVSVTPMTSIYSPNVGDIVVGRIESIQKQRWRVQIGAAVLADLRLSSIFLPDGELRRRTTTDERNMRQYFDVGDLICAEVQNISGGTSLHTREQHPKKLENGIVVDVPSRLIKRVPNHIVVLAFSGLRFNVVFGLNGSIWISPDTDEAYPLIPRIRNCILLLATYEQLVYSDNVCQVFDKTSEIPIADILTVKTAQILGFVQHDEE</sequence>
<dbReference type="OMA" id="GPYIPEV"/>
<dbReference type="InParanoid" id="A2DKL3"/>
<dbReference type="InterPro" id="IPR026699">
    <property type="entry name" value="Exosome_RNA_bind1/RRP40/RRP4"/>
</dbReference>
<dbReference type="VEuPathDB" id="TrichDB:TVAGG3_0561290"/>
<proteinExistence type="inferred from homology"/>
<dbReference type="InterPro" id="IPR004088">
    <property type="entry name" value="KH_dom_type_1"/>
</dbReference>
<accession>A2DKL3</accession>
<keyword evidence="3" id="KW-0271">Exosome</keyword>
<dbReference type="InterPro" id="IPR048565">
    <property type="entry name" value="S1_RRP4"/>
</dbReference>
<dbReference type="Pfam" id="PF14382">
    <property type="entry name" value="ECR1_N"/>
    <property type="match status" value="1"/>
</dbReference>
<organism evidence="6 7">
    <name type="scientific">Trichomonas vaginalis (strain ATCC PRA-98 / G3)</name>
    <dbReference type="NCBI Taxonomy" id="412133"/>
    <lineage>
        <taxon>Eukaryota</taxon>
        <taxon>Metamonada</taxon>
        <taxon>Parabasalia</taxon>
        <taxon>Trichomonadida</taxon>
        <taxon>Trichomonadidae</taxon>
        <taxon>Trichomonas</taxon>
    </lineage>
</organism>
<dbReference type="EMBL" id="DS113212">
    <property type="protein sequence ID" value="EAY18996.1"/>
    <property type="molecule type" value="Genomic_DNA"/>
</dbReference>
<reference evidence="6" key="1">
    <citation type="submission" date="2006-10" db="EMBL/GenBank/DDBJ databases">
        <authorList>
            <person name="Amadeo P."/>
            <person name="Zhao Q."/>
            <person name="Wortman J."/>
            <person name="Fraser-Liggett C."/>
            <person name="Carlton J."/>
        </authorList>
    </citation>
    <scope>NUCLEOTIDE SEQUENCE</scope>
    <source>
        <strain evidence="6">G3</strain>
    </source>
</reference>
<dbReference type="PANTHER" id="PTHR21321:SF4">
    <property type="entry name" value="EXOSOME COMPLEX COMPONENT RRP4"/>
    <property type="match status" value="1"/>
</dbReference>
<keyword evidence="6" id="KW-0378">Hydrolase</keyword>
<dbReference type="SUPFAM" id="SSF54791">
    <property type="entry name" value="Eukaryotic type KH-domain (KH-domain type I)"/>
    <property type="match status" value="1"/>
</dbReference>
<dbReference type="InterPro" id="IPR036612">
    <property type="entry name" value="KH_dom_type_1_sf"/>
</dbReference>
<comment type="similarity">
    <text evidence="2">Belongs to the RRP4 family.</text>
</comment>